<keyword evidence="2" id="KW-1185">Reference proteome</keyword>
<reference evidence="2" key="1">
    <citation type="journal article" date="2019" name="Int. J. Syst. Evol. Microbiol.">
        <title>The Global Catalogue of Microorganisms (GCM) 10K type strain sequencing project: providing services to taxonomists for standard genome sequencing and annotation.</title>
        <authorList>
            <consortium name="The Broad Institute Genomics Platform"/>
            <consortium name="The Broad Institute Genome Sequencing Center for Infectious Disease"/>
            <person name="Wu L."/>
            <person name="Ma J."/>
        </authorList>
    </citation>
    <scope>NUCLEOTIDE SEQUENCE [LARGE SCALE GENOMIC DNA]</scope>
    <source>
        <strain evidence="2">JCM 4586</strain>
    </source>
</reference>
<evidence type="ECO:0000313" key="1">
    <source>
        <dbReference type="EMBL" id="GGX67249.1"/>
    </source>
</evidence>
<proteinExistence type="predicted"/>
<gene>
    <name evidence="1" type="ORF">GCM10010324_10640</name>
</gene>
<protein>
    <submittedName>
        <fullName evidence="1">Uncharacterized protein</fullName>
    </submittedName>
</protein>
<accession>A0ABQ2Y5Y7</accession>
<name>A0ABQ2Y5Y7_9ACTN</name>
<evidence type="ECO:0000313" key="2">
    <source>
        <dbReference type="Proteomes" id="UP000659223"/>
    </source>
</evidence>
<comment type="caution">
    <text evidence="1">The sequence shown here is derived from an EMBL/GenBank/DDBJ whole genome shotgun (WGS) entry which is preliminary data.</text>
</comment>
<sequence>MPGAGLRRRYYRLPGPKALARRGGALRRGWQRVRRLDVVEQLRPLFPGRRDQLLGAGLGQVLSTDKARR</sequence>
<dbReference type="Proteomes" id="UP000659223">
    <property type="component" value="Unassembled WGS sequence"/>
</dbReference>
<dbReference type="EMBL" id="BMUT01000001">
    <property type="protein sequence ID" value="GGX67249.1"/>
    <property type="molecule type" value="Genomic_DNA"/>
</dbReference>
<organism evidence="1 2">
    <name type="scientific">Streptomyces hiroshimensis</name>
    <dbReference type="NCBI Taxonomy" id="66424"/>
    <lineage>
        <taxon>Bacteria</taxon>
        <taxon>Bacillati</taxon>
        <taxon>Actinomycetota</taxon>
        <taxon>Actinomycetes</taxon>
        <taxon>Kitasatosporales</taxon>
        <taxon>Streptomycetaceae</taxon>
        <taxon>Streptomyces</taxon>
    </lineage>
</organism>